<reference evidence="1" key="1">
    <citation type="submission" date="2022-09" db="EMBL/GenBank/DDBJ databases">
        <title>Genome analysis and characterization of larvicidal activity of Brevibacillus strains.</title>
        <authorList>
            <person name="Patrusheva E.V."/>
            <person name="Izotova A.O."/>
            <person name="Toshchakov S.V."/>
            <person name="Sineoky S.P."/>
        </authorList>
    </citation>
    <scope>NUCLEOTIDE SEQUENCE</scope>
    <source>
        <strain evidence="1">VKPM_B-13247</strain>
    </source>
</reference>
<dbReference type="Proteomes" id="UP001077662">
    <property type="component" value="Unassembled WGS sequence"/>
</dbReference>
<name>A0AAP3DLF7_BRELA</name>
<sequence length="139" mass="15586">MGTMETITHEGKLYRKVARKARVGDKFIQITESRAVDLTIGRVYALTGFDEDEDGLFYGDTGDLRYTLGKQYVVLEPVTDTAHNTPIMLISTTPAVEKTYTIQLTAGAMNKLVHALRYYASDVSSGEELRDRFEAIRQS</sequence>
<dbReference type="RefSeq" id="WP_258435165.1">
    <property type="nucleotide sequence ID" value="NZ_JANSGW010000130.1"/>
</dbReference>
<organism evidence="1 2">
    <name type="scientific">Brevibacillus laterosporus</name>
    <name type="common">Bacillus laterosporus</name>
    <dbReference type="NCBI Taxonomy" id="1465"/>
    <lineage>
        <taxon>Bacteria</taxon>
        <taxon>Bacillati</taxon>
        <taxon>Bacillota</taxon>
        <taxon>Bacilli</taxon>
        <taxon>Bacillales</taxon>
        <taxon>Paenibacillaceae</taxon>
        <taxon>Brevibacillus</taxon>
    </lineage>
</organism>
<dbReference type="AlphaFoldDB" id="A0AAP3DLF7"/>
<gene>
    <name evidence="1" type="ORF">O0554_27360</name>
</gene>
<evidence type="ECO:0000313" key="2">
    <source>
        <dbReference type="Proteomes" id="UP001077662"/>
    </source>
</evidence>
<accession>A0AAP3DLF7</accession>
<protein>
    <submittedName>
        <fullName evidence="1">Uncharacterized protein</fullName>
    </submittedName>
</protein>
<comment type="caution">
    <text evidence="1">The sequence shown here is derived from an EMBL/GenBank/DDBJ whole genome shotgun (WGS) entry which is preliminary data.</text>
</comment>
<proteinExistence type="predicted"/>
<evidence type="ECO:0000313" key="1">
    <source>
        <dbReference type="EMBL" id="MCZ0810546.1"/>
    </source>
</evidence>
<dbReference type="EMBL" id="JAPTNE010000130">
    <property type="protein sequence ID" value="MCZ0810546.1"/>
    <property type="molecule type" value="Genomic_DNA"/>
</dbReference>